<dbReference type="SUPFAM" id="SSF50331">
    <property type="entry name" value="MOP-like"/>
    <property type="match status" value="1"/>
</dbReference>
<dbReference type="OrthoDB" id="122515at2"/>
<sequence>MKLSARNRLKGTVSSIKEGPVNSQVQVDIGGGNVLTSMVTSDAVADLGLSEGKEVYVIIKASQVMLGAE</sequence>
<dbReference type="InterPro" id="IPR004606">
    <property type="entry name" value="Mop_domain"/>
</dbReference>
<proteinExistence type="predicted"/>
<dbReference type="PROSITE" id="PS51866">
    <property type="entry name" value="MOP"/>
    <property type="match status" value="1"/>
</dbReference>
<evidence type="ECO:0000313" key="4">
    <source>
        <dbReference type="EMBL" id="RIA56018.1"/>
    </source>
</evidence>
<evidence type="ECO:0000256" key="1">
    <source>
        <dbReference type="ARBA" id="ARBA00022505"/>
    </source>
</evidence>
<keyword evidence="1 2" id="KW-0500">Molybdenum</keyword>
<dbReference type="Proteomes" id="UP000266273">
    <property type="component" value="Unassembled WGS sequence"/>
</dbReference>
<name>A0A397Q4Q1_9HYPH</name>
<reference evidence="4 5" key="1">
    <citation type="submission" date="2018-08" db="EMBL/GenBank/DDBJ databases">
        <title>Genomic Encyclopedia of Archaeal and Bacterial Type Strains, Phase II (KMG-II): from individual species to whole genera.</title>
        <authorList>
            <person name="Goeker M."/>
        </authorList>
    </citation>
    <scope>NUCLEOTIDE SEQUENCE [LARGE SCALE GENOMIC DNA]</scope>
    <source>
        <strain evidence="4 5">DSM 5002</strain>
    </source>
</reference>
<dbReference type="Pfam" id="PF03459">
    <property type="entry name" value="TOBE"/>
    <property type="match status" value="1"/>
</dbReference>
<dbReference type="EMBL" id="QXDF01000001">
    <property type="protein sequence ID" value="RIA56018.1"/>
    <property type="molecule type" value="Genomic_DNA"/>
</dbReference>
<dbReference type="InterPro" id="IPR008995">
    <property type="entry name" value="Mo/tungstate-bd_C_term_dom"/>
</dbReference>
<comment type="caution">
    <text evidence="4">The sequence shown here is derived from an EMBL/GenBank/DDBJ whole genome shotgun (WGS) entry which is preliminary data.</text>
</comment>
<evidence type="ECO:0000256" key="2">
    <source>
        <dbReference type="PROSITE-ProRule" id="PRU01213"/>
    </source>
</evidence>
<dbReference type="RefSeq" id="WP_119060853.1">
    <property type="nucleotide sequence ID" value="NZ_QXDF01000001.1"/>
</dbReference>
<accession>A0A397Q4Q1</accession>
<organism evidence="4 5">
    <name type="scientific">Dichotomicrobium thermohalophilum</name>
    <dbReference type="NCBI Taxonomy" id="933063"/>
    <lineage>
        <taxon>Bacteria</taxon>
        <taxon>Pseudomonadati</taxon>
        <taxon>Pseudomonadota</taxon>
        <taxon>Alphaproteobacteria</taxon>
        <taxon>Hyphomicrobiales</taxon>
        <taxon>Hyphomicrobiaceae</taxon>
        <taxon>Dichotomicrobium</taxon>
    </lineage>
</organism>
<dbReference type="NCBIfam" id="TIGR00638">
    <property type="entry name" value="Mop"/>
    <property type="match status" value="1"/>
</dbReference>
<dbReference type="InterPro" id="IPR005116">
    <property type="entry name" value="Transp-assoc_OB_typ1"/>
</dbReference>
<evidence type="ECO:0000313" key="5">
    <source>
        <dbReference type="Proteomes" id="UP000266273"/>
    </source>
</evidence>
<protein>
    <submittedName>
        <fullName evidence="4">Molybdopterin-binding protein</fullName>
    </submittedName>
</protein>
<feature type="domain" description="Mop" evidence="3">
    <location>
        <begin position="2"/>
        <end position="68"/>
    </location>
</feature>
<evidence type="ECO:0000259" key="3">
    <source>
        <dbReference type="PROSITE" id="PS51866"/>
    </source>
</evidence>
<dbReference type="AlphaFoldDB" id="A0A397Q4Q1"/>
<keyword evidence="5" id="KW-1185">Reference proteome</keyword>
<dbReference type="GO" id="GO:0015689">
    <property type="term" value="P:molybdate ion transport"/>
    <property type="evidence" value="ECO:0007669"/>
    <property type="project" value="InterPro"/>
</dbReference>
<gene>
    <name evidence="4" type="ORF">BXY53_1109</name>
</gene>
<dbReference type="Gene3D" id="2.40.50.100">
    <property type="match status" value="1"/>
</dbReference>